<dbReference type="PANTHER" id="PTHR45953:SF1">
    <property type="entry name" value="IDURONATE 2-SULFATASE"/>
    <property type="match status" value="1"/>
</dbReference>
<evidence type="ECO:0000259" key="3">
    <source>
        <dbReference type="Pfam" id="PF00884"/>
    </source>
</evidence>
<sequence length="603" mass="68813">MRAIMVMFDSLNRRLLPNFGASEIEAPNFERLARLSVTFDNCYAGSMPCMPARRELHTGRYNFLHRSWGPLEPFDDSMPEILKNNGVHTHLATDHQHYWEDGGATYHARYNTFEFFRGQEGDPWKGHVGGVTPPPTGNGDNFLTRQDWVNRLYLTDEADHPQTLTFDAGLHFLETNADKQDWFVQIETFDPHEPFFSYERYRELYPDRNDERIYDWPSYRRVIEDDETVDAVRAEYFALVTMCDRSLGRVLDFMDEHDMWDDTMLIVNTDHGFLLGEHGWWGKSVMPWFDESIHTPLFVWDPRAGEKGERRSSLVATIDIAPTLLDFFGVSPTPDMQGRPLREVVADDSPVRDSALFGVHGSHVSVTDGRYVYMRASVTDENQPLYEYTLMPTHMRSRFFVEELRDLDLAEPFSFTKDVRVLKIPAGPAGSPAAYGTLLYDLVEDPDQRNPLSDPALEKRMVELLVRDMRDSDAPLEQYERLGLPAEGPVTDDHLLVERQWDSVQASSSPVPLVSDFPRGAHVVSTPIGRLLDDERTRDLIREAFPATRNDSFGRYFSGMTPIMLTAAMPQVKRERLDQLESQLVAAIGPSQGAGDDGAIPAH</sequence>
<proteinExistence type="predicted"/>
<organism evidence="4 5">
    <name type="scientific">Microbacterium alkaliflavum</name>
    <dbReference type="NCBI Taxonomy" id="3248839"/>
    <lineage>
        <taxon>Bacteria</taxon>
        <taxon>Bacillati</taxon>
        <taxon>Actinomycetota</taxon>
        <taxon>Actinomycetes</taxon>
        <taxon>Micrococcales</taxon>
        <taxon>Microbacteriaceae</taxon>
        <taxon>Microbacterium</taxon>
    </lineage>
</organism>
<reference evidence="4 5" key="1">
    <citation type="submission" date="2024-09" db="EMBL/GenBank/DDBJ databases">
        <authorList>
            <person name="Pan X."/>
        </authorList>
    </citation>
    <scope>NUCLEOTIDE SEQUENCE [LARGE SCALE GENOMIC DNA]</scope>
    <source>
        <strain evidence="4 5">B2969</strain>
    </source>
</reference>
<dbReference type="Pfam" id="PF00884">
    <property type="entry name" value="Sulfatase"/>
    <property type="match status" value="1"/>
</dbReference>
<accession>A0ABW7QBC0</accession>
<dbReference type="RefSeq" id="WP_397556872.1">
    <property type="nucleotide sequence ID" value="NZ_JBIQWL010000004.1"/>
</dbReference>
<dbReference type="EMBL" id="JBIQWL010000004">
    <property type="protein sequence ID" value="MFH8251428.1"/>
    <property type="molecule type" value="Genomic_DNA"/>
</dbReference>
<dbReference type="InterPro" id="IPR017850">
    <property type="entry name" value="Alkaline_phosphatase_core_sf"/>
</dbReference>
<name>A0ABW7QBC0_9MICO</name>
<keyword evidence="5" id="KW-1185">Reference proteome</keyword>
<keyword evidence="2" id="KW-0378">Hydrolase</keyword>
<gene>
    <name evidence="4" type="ORF">ACH3VR_13730</name>
</gene>
<dbReference type="SUPFAM" id="SSF53649">
    <property type="entry name" value="Alkaline phosphatase-like"/>
    <property type="match status" value="1"/>
</dbReference>
<evidence type="ECO:0000256" key="2">
    <source>
        <dbReference type="ARBA" id="ARBA00022801"/>
    </source>
</evidence>
<feature type="domain" description="Sulfatase N-terminal" evidence="3">
    <location>
        <begin position="4"/>
        <end position="330"/>
    </location>
</feature>
<dbReference type="CDD" id="cd16148">
    <property type="entry name" value="sulfatase_like"/>
    <property type="match status" value="1"/>
</dbReference>
<keyword evidence="1" id="KW-0479">Metal-binding</keyword>
<dbReference type="Proteomes" id="UP001610861">
    <property type="component" value="Unassembled WGS sequence"/>
</dbReference>
<evidence type="ECO:0000256" key="1">
    <source>
        <dbReference type="ARBA" id="ARBA00022723"/>
    </source>
</evidence>
<evidence type="ECO:0000313" key="4">
    <source>
        <dbReference type="EMBL" id="MFH8251428.1"/>
    </source>
</evidence>
<protein>
    <submittedName>
        <fullName evidence="4">Sulfatase</fullName>
    </submittedName>
</protein>
<dbReference type="Gene3D" id="3.40.720.10">
    <property type="entry name" value="Alkaline Phosphatase, subunit A"/>
    <property type="match status" value="1"/>
</dbReference>
<comment type="caution">
    <text evidence="4">The sequence shown here is derived from an EMBL/GenBank/DDBJ whole genome shotgun (WGS) entry which is preliminary data.</text>
</comment>
<dbReference type="InterPro" id="IPR000917">
    <property type="entry name" value="Sulfatase_N"/>
</dbReference>
<dbReference type="PANTHER" id="PTHR45953">
    <property type="entry name" value="IDURONATE 2-SULFATASE"/>
    <property type="match status" value="1"/>
</dbReference>
<evidence type="ECO:0000313" key="5">
    <source>
        <dbReference type="Proteomes" id="UP001610861"/>
    </source>
</evidence>